<protein>
    <recommendedName>
        <fullName evidence="3">R3H-associated N-terminal domain-containing protein</fullName>
    </recommendedName>
</protein>
<dbReference type="EMBL" id="MU620997">
    <property type="protein sequence ID" value="KAI8575150.1"/>
    <property type="molecule type" value="Genomic_DNA"/>
</dbReference>
<dbReference type="SUPFAM" id="SSF82708">
    <property type="entry name" value="R3H domain"/>
    <property type="match status" value="1"/>
</dbReference>
<dbReference type="RefSeq" id="XP_051440154.1">
    <property type="nucleotide sequence ID" value="XM_051592601.1"/>
</dbReference>
<organism evidence="1 2">
    <name type="scientific">Umbelopsis ramanniana AG</name>
    <dbReference type="NCBI Taxonomy" id="1314678"/>
    <lineage>
        <taxon>Eukaryota</taxon>
        <taxon>Fungi</taxon>
        <taxon>Fungi incertae sedis</taxon>
        <taxon>Mucoromycota</taxon>
        <taxon>Mucoromycotina</taxon>
        <taxon>Umbelopsidomycetes</taxon>
        <taxon>Umbelopsidales</taxon>
        <taxon>Umbelopsidaceae</taxon>
        <taxon>Umbelopsis</taxon>
    </lineage>
</organism>
<proteinExistence type="predicted"/>
<reference evidence="1" key="2">
    <citation type="journal article" date="2022" name="Proc. Natl. Acad. Sci. U.S.A.">
        <title>Diploid-dominant life cycles characterize the early evolution of Fungi.</title>
        <authorList>
            <person name="Amses K.R."/>
            <person name="Simmons D.R."/>
            <person name="Longcore J.E."/>
            <person name="Mondo S.J."/>
            <person name="Seto K."/>
            <person name="Jeronimo G.H."/>
            <person name="Bonds A.E."/>
            <person name="Quandt C.A."/>
            <person name="Davis W.J."/>
            <person name="Chang Y."/>
            <person name="Federici B.A."/>
            <person name="Kuo A."/>
            <person name="LaButti K."/>
            <person name="Pangilinan J."/>
            <person name="Andreopoulos W."/>
            <person name="Tritt A."/>
            <person name="Riley R."/>
            <person name="Hundley H."/>
            <person name="Johnson J."/>
            <person name="Lipzen A."/>
            <person name="Barry K."/>
            <person name="Lang B.F."/>
            <person name="Cuomo C.A."/>
            <person name="Buchler N.E."/>
            <person name="Grigoriev I.V."/>
            <person name="Spatafora J.W."/>
            <person name="Stajich J.E."/>
            <person name="James T.Y."/>
        </authorList>
    </citation>
    <scope>NUCLEOTIDE SEQUENCE</scope>
    <source>
        <strain evidence="1">AG</strain>
    </source>
</reference>
<dbReference type="PANTHER" id="PTHR32019">
    <property type="entry name" value="R3H DOMAIN-CONTAINING PROTEIN 4"/>
    <property type="match status" value="1"/>
</dbReference>
<sequence length="285" mass="33208">MLSSTVIFRTNTNSAIMSEEEELNRQKLALARKKRFWLERDSLNRRNQLLIGREGSRRRQRWDNNNFTDHPFAAINPADLRPPGYADLPKFHWADDEAIANITSDDIDRMCRSQDLKSTASHADYPLHRSIRQDLKKSHIPEGLVAFYDEQIRQFMQRSIVKDTDSLEQDWVIVDETAKQQPSEPTAPPPTEMPLPTETSVFLVWEIGDRFSRWIIHTMSQFYNLSSFSTTTKDQRRLTYVCHPEHAEHLSKFTSEDAMDVDPSSLPPPTLTTTPEKSFYSYLFR</sequence>
<dbReference type="Proteomes" id="UP001206595">
    <property type="component" value="Unassembled WGS sequence"/>
</dbReference>
<reference evidence="1" key="1">
    <citation type="submission" date="2021-06" db="EMBL/GenBank/DDBJ databases">
        <authorList>
            <consortium name="DOE Joint Genome Institute"/>
            <person name="Mondo S.J."/>
            <person name="Amses K.R."/>
            <person name="Simmons D.R."/>
            <person name="Longcore J.E."/>
            <person name="Seto K."/>
            <person name="Alves G.H."/>
            <person name="Bonds A.E."/>
            <person name="Quandt C.A."/>
            <person name="Davis W.J."/>
            <person name="Chang Y."/>
            <person name="Letcher P.M."/>
            <person name="Powell M.J."/>
            <person name="Kuo A."/>
            <person name="Labutti K."/>
            <person name="Pangilinan J."/>
            <person name="Andreopoulos W."/>
            <person name="Tritt A."/>
            <person name="Riley R."/>
            <person name="Hundley H."/>
            <person name="Johnson J."/>
            <person name="Lipzen A."/>
            <person name="Barry K."/>
            <person name="Berbee M.L."/>
            <person name="Buchler N.E."/>
            <person name="Grigoriev I.V."/>
            <person name="Spatafora J.W."/>
            <person name="Stajich J.E."/>
            <person name="James T.Y."/>
        </authorList>
    </citation>
    <scope>NUCLEOTIDE SEQUENCE</scope>
    <source>
        <strain evidence="1">AG</strain>
    </source>
</reference>
<accession>A0AAD5E282</accession>
<evidence type="ECO:0008006" key="3">
    <source>
        <dbReference type="Google" id="ProtNLM"/>
    </source>
</evidence>
<dbReference type="GO" id="GO:0003676">
    <property type="term" value="F:nucleic acid binding"/>
    <property type="evidence" value="ECO:0007669"/>
    <property type="project" value="InterPro"/>
</dbReference>
<evidence type="ECO:0000313" key="1">
    <source>
        <dbReference type="EMBL" id="KAI8575150.1"/>
    </source>
</evidence>
<keyword evidence="2" id="KW-1185">Reference proteome</keyword>
<name>A0AAD5E282_UMBRA</name>
<dbReference type="AlphaFoldDB" id="A0AAD5E282"/>
<comment type="caution">
    <text evidence="1">The sequence shown here is derived from an EMBL/GenBank/DDBJ whole genome shotgun (WGS) entry which is preliminary data.</text>
</comment>
<dbReference type="PANTHER" id="PTHR32019:SF2">
    <property type="entry name" value="R3H DOMAIN-CONTAINING PROTEIN 4"/>
    <property type="match status" value="1"/>
</dbReference>
<gene>
    <name evidence="1" type="ORF">K450DRAFT_263173</name>
</gene>
<dbReference type="InterPro" id="IPR039629">
    <property type="entry name" value="R3HDM4"/>
</dbReference>
<evidence type="ECO:0000313" key="2">
    <source>
        <dbReference type="Proteomes" id="UP001206595"/>
    </source>
</evidence>
<dbReference type="GeneID" id="75917943"/>
<dbReference type="InterPro" id="IPR036867">
    <property type="entry name" value="R3H_dom_sf"/>
</dbReference>